<keyword evidence="4" id="KW-0732">Signal</keyword>
<evidence type="ECO:0000313" key="7">
    <source>
        <dbReference type="Proteomes" id="UP000449547"/>
    </source>
</evidence>
<dbReference type="OMA" id="KNIYMAM"/>
<evidence type="ECO:0000256" key="1">
    <source>
        <dbReference type="ARBA" id="ARBA00007447"/>
    </source>
</evidence>
<dbReference type="InterPro" id="IPR001461">
    <property type="entry name" value="Aspartic_peptidase_A1"/>
</dbReference>
<protein>
    <recommendedName>
        <fullName evidence="5">Peptidase A1 domain-containing protein</fullName>
    </recommendedName>
</protein>
<comment type="similarity">
    <text evidence="1">Belongs to the peptidase A1 family.</text>
</comment>
<reference evidence="6 7" key="1">
    <citation type="submission" date="2019-07" db="EMBL/GenBank/DDBJ databases">
        <title>Genome assembly of two rare yeast pathogens: Diutina rugosa and Trichomonascus ciferrii.</title>
        <authorList>
            <person name="Mixao V."/>
            <person name="Saus E."/>
            <person name="Hansen A."/>
            <person name="Lass-Flor C."/>
            <person name="Gabaldon T."/>
        </authorList>
    </citation>
    <scope>NUCLEOTIDE SEQUENCE [LARGE SCALE GENOMIC DNA]</scope>
    <source>
        <strain evidence="6 7">CBS 613</strain>
    </source>
</reference>
<dbReference type="GO" id="GO:0005576">
    <property type="term" value="C:extracellular region"/>
    <property type="evidence" value="ECO:0007669"/>
    <property type="project" value="TreeGrafter"/>
</dbReference>
<dbReference type="AlphaFoldDB" id="A0A642UR28"/>
<dbReference type="InterPro" id="IPR033121">
    <property type="entry name" value="PEPTIDASE_A1"/>
</dbReference>
<dbReference type="EMBL" id="SWFT01000066">
    <property type="protein sequence ID" value="KAA8903673.1"/>
    <property type="molecule type" value="Genomic_DNA"/>
</dbReference>
<dbReference type="Pfam" id="PF00026">
    <property type="entry name" value="Asp"/>
    <property type="match status" value="2"/>
</dbReference>
<dbReference type="GO" id="GO:0006508">
    <property type="term" value="P:proteolysis"/>
    <property type="evidence" value="ECO:0007669"/>
    <property type="project" value="InterPro"/>
</dbReference>
<dbReference type="VEuPathDB" id="FungiDB:DIURU_002184"/>
<feature type="chain" id="PRO_5024844996" description="Peptidase A1 domain-containing protein" evidence="4">
    <location>
        <begin position="20"/>
        <end position="594"/>
    </location>
</feature>
<evidence type="ECO:0000256" key="2">
    <source>
        <dbReference type="ARBA" id="ARBA00023157"/>
    </source>
</evidence>
<comment type="caution">
    <text evidence="6">The sequence shown here is derived from an EMBL/GenBank/DDBJ whole genome shotgun (WGS) entry which is preliminary data.</text>
</comment>
<dbReference type="InterPro" id="IPR021109">
    <property type="entry name" value="Peptidase_aspartic_dom_sf"/>
</dbReference>
<feature type="domain" description="Peptidase A1" evidence="5">
    <location>
        <begin position="43"/>
        <end position="426"/>
    </location>
</feature>
<evidence type="ECO:0000256" key="4">
    <source>
        <dbReference type="SAM" id="SignalP"/>
    </source>
</evidence>
<dbReference type="Gene3D" id="2.40.70.10">
    <property type="entry name" value="Acid Proteases"/>
    <property type="match status" value="2"/>
</dbReference>
<evidence type="ECO:0000313" key="6">
    <source>
        <dbReference type="EMBL" id="KAA8903673.1"/>
    </source>
</evidence>
<dbReference type="PANTHER" id="PTHR47965:SF105">
    <property type="entry name" value="ASPARTIC PROTEINASE YAPSIN-7"/>
    <property type="match status" value="1"/>
</dbReference>
<dbReference type="GO" id="GO:0031505">
    <property type="term" value="P:fungal-type cell wall organization"/>
    <property type="evidence" value="ECO:0007669"/>
    <property type="project" value="TreeGrafter"/>
</dbReference>
<proteinExistence type="inferred from homology"/>
<name>A0A642UR28_DIURU</name>
<gene>
    <name evidence="6" type="ORF">DIURU_002184</name>
</gene>
<dbReference type="GO" id="GO:0004190">
    <property type="term" value="F:aspartic-type endopeptidase activity"/>
    <property type="evidence" value="ECO:0007669"/>
    <property type="project" value="InterPro"/>
</dbReference>
<dbReference type="OrthoDB" id="771136at2759"/>
<dbReference type="SUPFAM" id="SSF50630">
    <property type="entry name" value="Acid proteases"/>
    <property type="match status" value="1"/>
</dbReference>
<accession>A0A642UR28</accession>
<keyword evidence="7" id="KW-1185">Reference proteome</keyword>
<evidence type="ECO:0000256" key="3">
    <source>
        <dbReference type="SAM" id="MobiDB-lite"/>
    </source>
</evidence>
<feature type="region of interest" description="Disordered" evidence="3">
    <location>
        <begin position="447"/>
        <end position="477"/>
    </location>
</feature>
<dbReference type="GO" id="GO:0009277">
    <property type="term" value="C:fungal-type cell wall"/>
    <property type="evidence" value="ECO:0007669"/>
    <property type="project" value="TreeGrafter"/>
</dbReference>
<sequence length="594" mass="63660">MFIAPLITLLSAIVPFALSDSTSTAFVDNPLSISFHGDDDDYYNVGVDVGGRPFEVRLDINQPELWVMDERSFPHCSDVQNWWSSVDSQYPSSIPETVTTEALYTAGACLDQPGYQPPASMASPLVAQTNGAAVNVPYIASTNASGVWATDKVGINFTNGSVARWSNFTFIDVKESSLLYGGFGLATNPRGSGLLTSLQQSRFIKSPGYSLWFGNTTRYNVNVTTQKYGYIIPGVVDPSRYVGTLYSFPVVGHKGFRYPQEQNYDNSVVGNLNLPIVVLDNLELLNPKDGSVSFISNTNVAPFPVALSSRSIFSFLPNSILIDLAIQTNAYYSADVSRWLVGCEAIRNAQARIRFKFNDLEITMPLENLIENAIFGGKQLKFQDDQSACTLLVLSSDRNGAASLGLPFLEHVYMVMDNEAGHVALAQRQEATEDDNPARVADDAAARGNSTDNATAPDNANARAATPSSSLSKSSTTRTAASAAYIENGFIPYAESVTTDTSYVFTYSQVNSLVIDASQVPARFSGALVSDGAYIITGYYATGSGVSTVNTNPAESSSSRGEGSGNSGTVGATRAVSMAAVWTVMGFLGVICMI</sequence>
<evidence type="ECO:0000259" key="5">
    <source>
        <dbReference type="PROSITE" id="PS51767"/>
    </source>
</evidence>
<feature type="signal peptide" evidence="4">
    <location>
        <begin position="1"/>
        <end position="19"/>
    </location>
</feature>
<keyword evidence="2" id="KW-1015">Disulfide bond</keyword>
<dbReference type="PANTHER" id="PTHR47965">
    <property type="entry name" value="ASPARTYL PROTEASE-RELATED"/>
    <property type="match status" value="1"/>
</dbReference>
<feature type="compositionally biased region" description="Low complexity" evidence="3">
    <location>
        <begin position="451"/>
        <end position="477"/>
    </location>
</feature>
<dbReference type="GeneID" id="54780835"/>
<dbReference type="PROSITE" id="PS51767">
    <property type="entry name" value="PEPTIDASE_A1"/>
    <property type="match status" value="1"/>
</dbReference>
<dbReference type="Proteomes" id="UP000449547">
    <property type="component" value="Unassembled WGS sequence"/>
</dbReference>
<organism evidence="6 7">
    <name type="scientific">Diutina rugosa</name>
    <name type="common">Yeast</name>
    <name type="synonym">Candida rugosa</name>
    <dbReference type="NCBI Taxonomy" id="5481"/>
    <lineage>
        <taxon>Eukaryota</taxon>
        <taxon>Fungi</taxon>
        <taxon>Dikarya</taxon>
        <taxon>Ascomycota</taxon>
        <taxon>Saccharomycotina</taxon>
        <taxon>Pichiomycetes</taxon>
        <taxon>Debaryomycetaceae</taxon>
        <taxon>Diutina</taxon>
    </lineage>
</organism>
<dbReference type="RefSeq" id="XP_034012879.1">
    <property type="nucleotide sequence ID" value="XM_034154808.1"/>
</dbReference>